<feature type="region of interest" description="Disordered" evidence="1">
    <location>
        <begin position="344"/>
        <end position="406"/>
    </location>
</feature>
<evidence type="ECO:0000256" key="1">
    <source>
        <dbReference type="SAM" id="MobiDB-lite"/>
    </source>
</evidence>
<protein>
    <recommendedName>
        <fullName evidence="4">LamG-like jellyroll fold domain-containing protein</fullName>
    </recommendedName>
</protein>
<feature type="compositionally biased region" description="Low complexity" evidence="1">
    <location>
        <begin position="360"/>
        <end position="388"/>
    </location>
</feature>
<evidence type="ECO:0008006" key="4">
    <source>
        <dbReference type="Google" id="ProtNLM"/>
    </source>
</evidence>
<proteinExistence type="predicted"/>
<dbReference type="InterPro" id="IPR013320">
    <property type="entry name" value="ConA-like_dom_sf"/>
</dbReference>
<feature type="non-terminal residue" evidence="2">
    <location>
        <position position="635"/>
    </location>
</feature>
<evidence type="ECO:0000313" key="2">
    <source>
        <dbReference type="EMBL" id="MES1920295.1"/>
    </source>
</evidence>
<accession>A0ABV2AKT3</accession>
<dbReference type="EMBL" id="JBDODL010000592">
    <property type="protein sequence ID" value="MES1920295.1"/>
    <property type="molecule type" value="Genomic_DNA"/>
</dbReference>
<dbReference type="Pfam" id="PF13385">
    <property type="entry name" value="Laminin_G_3"/>
    <property type="match status" value="1"/>
</dbReference>
<feature type="region of interest" description="Disordered" evidence="1">
    <location>
        <begin position="294"/>
        <end position="314"/>
    </location>
</feature>
<keyword evidence="3" id="KW-1185">Reference proteome</keyword>
<dbReference type="Gene3D" id="2.60.120.200">
    <property type="match status" value="1"/>
</dbReference>
<organism evidence="2 3">
    <name type="scientific">Bonamia ostreae</name>
    <dbReference type="NCBI Taxonomy" id="126728"/>
    <lineage>
        <taxon>Eukaryota</taxon>
        <taxon>Sar</taxon>
        <taxon>Rhizaria</taxon>
        <taxon>Endomyxa</taxon>
        <taxon>Ascetosporea</taxon>
        <taxon>Haplosporida</taxon>
        <taxon>Bonamia</taxon>
    </lineage>
</organism>
<name>A0ABV2AKT3_9EUKA</name>
<dbReference type="SUPFAM" id="SSF49899">
    <property type="entry name" value="Concanavalin A-like lectins/glucanases"/>
    <property type="match status" value="1"/>
</dbReference>
<reference evidence="2 3" key="1">
    <citation type="journal article" date="2024" name="BMC Biol.">
        <title>Comparative genomics of Ascetosporea gives new insight into the evolutionary basis for animal parasitism in Rhizaria.</title>
        <authorList>
            <person name="Hiltunen Thoren M."/>
            <person name="Onut-Brannstrom I."/>
            <person name="Alfjorden A."/>
            <person name="Peckova H."/>
            <person name="Swords F."/>
            <person name="Hooper C."/>
            <person name="Holzer A.S."/>
            <person name="Bass D."/>
            <person name="Burki F."/>
        </authorList>
    </citation>
    <scope>NUCLEOTIDE SEQUENCE [LARGE SCALE GENOMIC DNA]</scope>
    <source>
        <strain evidence="2">20-A016</strain>
    </source>
</reference>
<gene>
    <name evidence="2" type="ORF">MHBO_001980</name>
</gene>
<sequence>MVVVKAEPSLLDKLEEISEMTMNGMDRIGQTLLVSRNIVEVTENYYQIAEKLIFPMAGKEYYVREDPFANTGYKVDTFCIMFWIYLTEEERKSHQIIFVKGFGQTNSSVFPLIALTKKNRIFAEIYLRGSSTTLHSNKSLPAKKWTHFAINCNAEKMEMAIDGEAVGQKTILGVCEPSNDLIFVGNIPPFVANNADAIVLKEQIGLADMRCYTNPIKIEEIKKIVEETKPINAEDIKIETTTKFSKKNQNEKSKTEKWTKESDEQLIKFYANELQKRKRSSRNNSEMPEIQWRYHSSRNESNLQPEQRPDQPRLERNIELLAQRRTDHSTERRFYVVPRSSLIETNSNDDSNFNVVRSSNNGDNNNETNIDNNNNETNIDNDNGGENNETNRNREEQRSHSETDIVRPMYRFSSNRANVFGNVGLNILYQSNRSERREQMADFDILIDEEMEDDDEEYLSEYEDSEDSNGQIQIYPLNTEQAIFFDVGRVSFEGLERKYPLLAKMDCKTILERLVQIRILNNRLNQIFHLVDFSQVSEKGSLAERLIESRNFIFSLTKNRIFTRLLDATKSFSRVKVQVNRLQALKAKERGENDGKKSVFGQIYRQANFLSPSALRSYRHPLMVEYVGEGGQDAG</sequence>
<feature type="compositionally biased region" description="Polar residues" evidence="1">
    <location>
        <begin position="344"/>
        <end position="359"/>
    </location>
</feature>
<comment type="caution">
    <text evidence="2">The sequence shown here is derived from an EMBL/GenBank/DDBJ whole genome shotgun (WGS) entry which is preliminary data.</text>
</comment>
<feature type="compositionally biased region" description="Basic and acidic residues" evidence="1">
    <location>
        <begin position="389"/>
        <end position="405"/>
    </location>
</feature>
<evidence type="ECO:0000313" key="3">
    <source>
        <dbReference type="Proteomes" id="UP001439008"/>
    </source>
</evidence>
<dbReference type="Proteomes" id="UP001439008">
    <property type="component" value="Unassembled WGS sequence"/>
</dbReference>